<protein>
    <recommendedName>
        <fullName evidence="2">Ribosomal RNA methyltransferase FtsJ domain-containing protein</fullName>
    </recommendedName>
</protein>
<dbReference type="OrthoDB" id="417125at2759"/>
<evidence type="ECO:0000313" key="3">
    <source>
        <dbReference type="EMBL" id="PHH66053.1"/>
    </source>
</evidence>
<dbReference type="EMBL" id="NJET01000011">
    <property type="protein sequence ID" value="PHH66053.1"/>
    <property type="molecule type" value="Genomic_DNA"/>
</dbReference>
<dbReference type="InterPro" id="IPR029063">
    <property type="entry name" value="SAM-dependent_MTases_sf"/>
</dbReference>
<feature type="domain" description="Ribosomal RNA methyltransferase FtsJ" evidence="2">
    <location>
        <begin position="160"/>
        <end position="344"/>
    </location>
</feature>
<evidence type="ECO:0000259" key="2">
    <source>
        <dbReference type="Pfam" id="PF01728"/>
    </source>
</evidence>
<comment type="caution">
    <text evidence="3">The sequence shown here is derived from an EMBL/GenBank/DDBJ whole genome shotgun (WGS) entry which is preliminary data.</text>
</comment>
<evidence type="ECO:0000313" key="4">
    <source>
        <dbReference type="Proteomes" id="UP000226192"/>
    </source>
</evidence>
<name>A0A2C5YEL5_9HYPO</name>
<dbReference type="SUPFAM" id="SSF53335">
    <property type="entry name" value="S-adenosyl-L-methionine-dependent methyltransferases"/>
    <property type="match status" value="1"/>
</dbReference>
<reference evidence="3 4" key="1">
    <citation type="submission" date="2017-06" db="EMBL/GenBank/DDBJ databases">
        <title>Ant-infecting Ophiocordyceps genomes reveal a high diversity of potential behavioral manipulation genes and a possible major role for enterotoxins.</title>
        <authorList>
            <person name="De Bekker C."/>
            <person name="Evans H.C."/>
            <person name="Brachmann A."/>
            <person name="Hughes D.P."/>
        </authorList>
    </citation>
    <scope>NUCLEOTIDE SEQUENCE [LARGE SCALE GENOMIC DNA]</scope>
    <source>
        <strain evidence="3 4">Map64</strain>
    </source>
</reference>
<evidence type="ECO:0000256" key="1">
    <source>
        <dbReference type="SAM" id="MobiDB-lite"/>
    </source>
</evidence>
<feature type="region of interest" description="Disordered" evidence="1">
    <location>
        <begin position="90"/>
        <end position="110"/>
    </location>
</feature>
<dbReference type="STRING" id="1399860.A0A2C5YEL5"/>
<dbReference type="GO" id="GO:0008168">
    <property type="term" value="F:methyltransferase activity"/>
    <property type="evidence" value="ECO:0007669"/>
    <property type="project" value="InterPro"/>
</dbReference>
<proteinExistence type="predicted"/>
<organism evidence="3 4">
    <name type="scientific">Ophiocordyceps australis</name>
    <dbReference type="NCBI Taxonomy" id="1399860"/>
    <lineage>
        <taxon>Eukaryota</taxon>
        <taxon>Fungi</taxon>
        <taxon>Dikarya</taxon>
        <taxon>Ascomycota</taxon>
        <taxon>Pezizomycotina</taxon>
        <taxon>Sordariomycetes</taxon>
        <taxon>Hypocreomycetidae</taxon>
        <taxon>Hypocreales</taxon>
        <taxon>Ophiocordycipitaceae</taxon>
        <taxon>Ophiocordyceps</taxon>
    </lineage>
</organism>
<dbReference type="InterPro" id="IPR002877">
    <property type="entry name" value="RNA_MeTrfase_FtsJ_dom"/>
</dbReference>
<dbReference type="AlphaFoldDB" id="A0A2C5YEL5"/>
<feature type="compositionally biased region" description="Low complexity" evidence="1">
    <location>
        <begin position="141"/>
        <end position="150"/>
    </location>
</feature>
<dbReference type="Proteomes" id="UP000226192">
    <property type="component" value="Unassembled WGS sequence"/>
</dbReference>
<gene>
    <name evidence="3" type="ORF">CDD81_578</name>
</gene>
<accession>A0A2C5YEL5</accession>
<dbReference type="GO" id="GO:0032259">
    <property type="term" value="P:methylation"/>
    <property type="evidence" value="ECO:0007669"/>
    <property type="project" value="InterPro"/>
</dbReference>
<sequence>MSQEAAAKAESVQKTIALYLSQRVPEFRRLSELRQKGWNNVQGDAFFQRQRQSADCADEQTAAYFYKLMQTIGTELQTATRAFTIHDDFLSRPPQRSASHHHHNGQGQAARSIISLSPQQVCLIRTGHSPARPGQTMSSVQASQGQTSSSPSPPPLPQPQDASILDLCMAPGGFLATALAHNPQARALAFSLPPQMGGHKIRLPPSLLLPPNPIVQHRLVDITLLAQDLDYSLPIPDSHPDTFLPLQLDRQRLFSLVLCDGQVLRTHARAPYRLVREPRRLSCAQLALALAHTRPGGSILCLLHKPESWSNMLLLRSFSRFATLRLYKPRAGHAKRSSFYMLASNVQSNHPEAKAAVLAWKNTWAVATFGSEDEYWQHVNSVQDDVEAVLQDFGPQFISLASSVWKVQADALEKAPFIRDAKGPSLAAAGWTRWS</sequence>
<keyword evidence="4" id="KW-1185">Reference proteome</keyword>
<feature type="region of interest" description="Disordered" evidence="1">
    <location>
        <begin position="126"/>
        <end position="163"/>
    </location>
</feature>
<dbReference type="Pfam" id="PF01728">
    <property type="entry name" value="FtsJ"/>
    <property type="match status" value="1"/>
</dbReference>
<dbReference type="Gene3D" id="3.40.50.150">
    <property type="entry name" value="Vaccinia Virus protein VP39"/>
    <property type="match status" value="1"/>
</dbReference>